<organism evidence="3 4">
    <name type="scientific">Ligilactobacillus salivarius</name>
    <dbReference type="NCBI Taxonomy" id="1624"/>
    <lineage>
        <taxon>Bacteria</taxon>
        <taxon>Bacillati</taxon>
        <taxon>Bacillota</taxon>
        <taxon>Bacilli</taxon>
        <taxon>Lactobacillales</taxon>
        <taxon>Lactobacillaceae</taxon>
        <taxon>Ligilactobacillus</taxon>
    </lineage>
</organism>
<gene>
    <name evidence="3" type="ORF">GKC34_13930</name>
</gene>
<dbReference type="Proteomes" id="UP000437575">
    <property type="component" value="Unassembled WGS sequence"/>
</dbReference>
<proteinExistence type="predicted"/>
<keyword evidence="2" id="KW-0464">Manganese</keyword>
<dbReference type="InterPro" id="IPR009164">
    <property type="entry name" value="FBPtase_class3"/>
</dbReference>
<dbReference type="GO" id="GO:0006094">
    <property type="term" value="P:gluconeogenesis"/>
    <property type="evidence" value="ECO:0007669"/>
    <property type="project" value="InterPro"/>
</dbReference>
<evidence type="ECO:0000256" key="2">
    <source>
        <dbReference type="ARBA" id="ARBA00023211"/>
    </source>
</evidence>
<dbReference type="Pfam" id="PF06874">
    <property type="entry name" value="FBPase_2"/>
    <property type="match status" value="1"/>
</dbReference>
<protein>
    <submittedName>
        <fullName evidence="3">Fructose-bisphosphatase class III</fullName>
    </submittedName>
</protein>
<dbReference type="AlphaFoldDB" id="A0A6A8LY65"/>
<feature type="non-terminal residue" evidence="3">
    <location>
        <position position="56"/>
    </location>
</feature>
<dbReference type="GO" id="GO:0042132">
    <property type="term" value="F:fructose 1,6-bisphosphate 1-phosphatase activity"/>
    <property type="evidence" value="ECO:0007669"/>
    <property type="project" value="InterPro"/>
</dbReference>
<evidence type="ECO:0000313" key="3">
    <source>
        <dbReference type="EMBL" id="MSE06779.1"/>
    </source>
</evidence>
<evidence type="ECO:0000313" key="4">
    <source>
        <dbReference type="Proteomes" id="UP000437575"/>
    </source>
</evidence>
<evidence type="ECO:0000256" key="1">
    <source>
        <dbReference type="ARBA" id="ARBA00022801"/>
    </source>
</evidence>
<sequence length="56" mass="6546">MNFDDNEELVNKQVDMNAYSHNLLKEKYPTKQDVITEIMNLEAILHLPKGTEHFVS</sequence>
<name>A0A6A8LY65_9LACO</name>
<dbReference type="EMBL" id="WKKZ01001336">
    <property type="protein sequence ID" value="MSE06779.1"/>
    <property type="molecule type" value="Genomic_DNA"/>
</dbReference>
<keyword evidence="1" id="KW-0378">Hydrolase</keyword>
<accession>A0A6A8LY65</accession>
<reference evidence="3 4" key="1">
    <citation type="submission" date="2019-11" db="EMBL/GenBank/DDBJ databases">
        <title>Draft Genome Sequence of Plant Growth-Promoting Rhizosphere-Associated Bacteria.</title>
        <authorList>
            <person name="Vasilyev I.Y."/>
            <person name="Radchenko V."/>
            <person name="Ilnitskaya E.V."/>
        </authorList>
    </citation>
    <scope>NUCLEOTIDE SEQUENCE [LARGE SCALE GENOMIC DNA]</scope>
    <source>
        <strain evidence="3 4">VRA_1sq_f</strain>
    </source>
</reference>
<comment type="caution">
    <text evidence="3">The sequence shown here is derived from an EMBL/GenBank/DDBJ whole genome shotgun (WGS) entry which is preliminary data.</text>
</comment>